<reference evidence="1" key="1">
    <citation type="submission" date="2022-06" db="EMBL/GenBank/DDBJ databases">
        <title>Aeoliella straminimaris, a novel planctomycete from sediments.</title>
        <authorList>
            <person name="Vitorino I.R."/>
            <person name="Lage O.M."/>
        </authorList>
    </citation>
    <scope>NUCLEOTIDE SEQUENCE</scope>
    <source>
        <strain evidence="1">ICT_H6.2</strain>
    </source>
</reference>
<dbReference type="RefSeq" id="WP_252852495.1">
    <property type="nucleotide sequence ID" value="NZ_JAMXLR010000036.1"/>
</dbReference>
<keyword evidence="2" id="KW-1185">Reference proteome</keyword>
<protein>
    <submittedName>
        <fullName evidence="1">Uncharacterized protein</fullName>
    </submittedName>
</protein>
<dbReference type="EMBL" id="JAMXLR010000036">
    <property type="protein sequence ID" value="MCO6044393.1"/>
    <property type="molecule type" value="Genomic_DNA"/>
</dbReference>
<name>A0A9X2FA25_9BACT</name>
<gene>
    <name evidence="1" type="ORF">NG895_10795</name>
</gene>
<proteinExistence type="predicted"/>
<comment type="caution">
    <text evidence="1">The sequence shown here is derived from an EMBL/GenBank/DDBJ whole genome shotgun (WGS) entry which is preliminary data.</text>
</comment>
<dbReference type="AlphaFoldDB" id="A0A9X2FA25"/>
<sequence>MAEWELKAGAPRVFNLADGLPTDSALLEELPGNANNFLVRYTGLEGAVAIEQILGPSVYPEIPAGDRYLQSIDLVIGTQLRIHPSNEYFYIDASDCETLAEPFGGLAPFYATMAKADEHSYANLRLEREGKLPFPDGFVGAWRAALVLDCGKDLPKIFEKSNSVPGKQFVSGLEATLGTSVVQIGHIY</sequence>
<dbReference type="Proteomes" id="UP001155241">
    <property type="component" value="Unassembled WGS sequence"/>
</dbReference>
<organism evidence="1 2">
    <name type="scientific">Aeoliella straminimaris</name>
    <dbReference type="NCBI Taxonomy" id="2954799"/>
    <lineage>
        <taxon>Bacteria</taxon>
        <taxon>Pseudomonadati</taxon>
        <taxon>Planctomycetota</taxon>
        <taxon>Planctomycetia</taxon>
        <taxon>Pirellulales</taxon>
        <taxon>Lacipirellulaceae</taxon>
        <taxon>Aeoliella</taxon>
    </lineage>
</organism>
<accession>A0A9X2FA25</accession>
<evidence type="ECO:0000313" key="2">
    <source>
        <dbReference type="Proteomes" id="UP001155241"/>
    </source>
</evidence>
<evidence type="ECO:0000313" key="1">
    <source>
        <dbReference type="EMBL" id="MCO6044393.1"/>
    </source>
</evidence>